<dbReference type="SUPFAM" id="SSF141255">
    <property type="entry name" value="YccV-like"/>
    <property type="match status" value="1"/>
</dbReference>
<evidence type="ECO:0000256" key="3">
    <source>
        <dbReference type="ARBA" id="ARBA00022723"/>
    </source>
</evidence>
<feature type="domain" description="CTLH" evidence="7">
    <location>
        <begin position="163"/>
        <end position="221"/>
    </location>
</feature>
<dbReference type="PROSITE" id="PS51867">
    <property type="entry name" value="ZF_RING_GID"/>
    <property type="match status" value="1"/>
</dbReference>
<evidence type="ECO:0000313" key="10">
    <source>
        <dbReference type="Proteomes" id="UP000218231"/>
    </source>
</evidence>
<dbReference type="InterPro" id="IPR024964">
    <property type="entry name" value="CTLH/CRA"/>
</dbReference>
<dbReference type="InterPro" id="IPR036623">
    <property type="entry name" value="Hemimethylated_DNA-bd_sf"/>
</dbReference>
<feature type="zinc finger region" description="RING-Gid-type" evidence="6">
    <location>
        <begin position="346"/>
        <end position="414"/>
    </location>
</feature>
<dbReference type="PROSITE" id="PS50897">
    <property type="entry name" value="CTLH"/>
    <property type="match status" value="1"/>
</dbReference>
<dbReference type="SUPFAM" id="SSF57850">
    <property type="entry name" value="RING/U-box"/>
    <property type="match status" value="1"/>
</dbReference>
<gene>
    <name evidence="9" type="ORF">WR25_18245</name>
</gene>
<dbReference type="STRING" id="2018661.A0A2A2LVQ7"/>
<dbReference type="GO" id="GO:0043161">
    <property type="term" value="P:proteasome-mediated ubiquitin-dependent protein catabolic process"/>
    <property type="evidence" value="ECO:0007669"/>
    <property type="project" value="InterPro"/>
</dbReference>
<dbReference type="OrthoDB" id="28868at2759"/>
<dbReference type="CDD" id="cd16659">
    <property type="entry name" value="RING-Ubox_Emp"/>
    <property type="match status" value="1"/>
</dbReference>
<dbReference type="PANTHER" id="PTHR12170:SF2">
    <property type="entry name" value="E3 UBIQUITIN-PROTEIN TRANSFERASE MAEA"/>
    <property type="match status" value="1"/>
</dbReference>
<dbReference type="GO" id="GO:0005737">
    <property type="term" value="C:cytoplasm"/>
    <property type="evidence" value="ECO:0007669"/>
    <property type="project" value="UniProtKB-SubCell"/>
</dbReference>
<dbReference type="Gene3D" id="2.30.30.390">
    <property type="entry name" value="Hemimethylated DNA-binding domain"/>
    <property type="match status" value="1"/>
</dbReference>
<dbReference type="GO" id="GO:0061630">
    <property type="term" value="F:ubiquitin protein ligase activity"/>
    <property type="evidence" value="ECO:0007669"/>
    <property type="project" value="InterPro"/>
</dbReference>
<evidence type="ECO:0000256" key="5">
    <source>
        <dbReference type="ARBA" id="ARBA00022833"/>
    </source>
</evidence>
<keyword evidence="2" id="KW-0963">Cytoplasm</keyword>
<evidence type="ECO:0000259" key="8">
    <source>
        <dbReference type="PROSITE" id="PS51867"/>
    </source>
</evidence>
<dbReference type="InterPro" id="IPR006595">
    <property type="entry name" value="CTLH_C"/>
</dbReference>
<dbReference type="InterPro" id="IPR011722">
    <property type="entry name" value="Hemimethylated_DNA-bd_dom"/>
</dbReference>
<dbReference type="PANTHER" id="PTHR12170">
    <property type="entry name" value="MACROPHAGE ERYTHROBLAST ATTACHER-RELATED"/>
    <property type="match status" value="1"/>
</dbReference>
<keyword evidence="4 6" id="KW-0863">Zinc-finger</keyword>
<dbReference type="SMART" id="SM00668">
    <property type="entry name" value="CTLH"/>
    <property type="match status" value="1"/>
</dbReference>
<evidence type="ECO:0000256" key="1">
    <source>
        <dbReference type="ARBA" id="ARBA00004496"/>
    </source>
</evidence>
<dbReference type="InterPro" id="IPR045098">
    <property type="entry name" value="Fyv10_fam"/>
</dbReference>
<reference evidence="9 10" key="1">
    <citation type="journal article" date="2017" name="Curr. Biol.">
        <title>Genome architecture and evolution of a unichromosomal asexual nematode.</title>
        <authorList>
            <person name="Fradin H."/>
            <person name="Zegar C."/>
            <person name="Gutwein M."/>
            <person name="Lucas J."/>
            <person name="Kovtun M."/>
            <person name="Corcoran D."/>
            <person name="Baugh L.R."/>
            <person name="Kiontke K."/>
            <person name="Gunsalus K."/>
            <person name="Fitch D.H."/>
            <person name="Piano F."/>
        </authorList>
    </citation>
    <scope>NUCLEOTIDE SEQUENCE [LARGE SCALE GENOMIC DNA]</scope>
    <source>
        <strain evidence="9">PF1309</strain>
    </source>
</reference>
<dbReference type="Pfam" id="PF08755">
    <property type="entry name" value="YccV-like"/>
    <property type="match status" value="1"/>
</dbReference>
<feature type="domain" description="RING-Gid-type" evidence="8">
    <location>
        <begin position="346"/>
        <end position="414"/>
    </location>
</feature>
<evidence type="ECO:0000256" key="4">
    <source>
        <dbReference type="ARBA" id="ARBA00022771"/>
    </source>
</evidence>
<dbReference type="GO" id="GO:0008270">
    <property type="term" value="F:zinc ion binding"/>
    <property type="evidence" value="ECO:0007669"/>
    <property type="project" value="UniProtKB-KW"/>
</dbReference>
<dbReference type="NCBIfam" id="TIGR02097">
    <property type="entry name" value="yccV"/>
    <property type="match status" value="1"/>
</dbReference>
<evidence type="ECO:0000256" key="6">
    <source>
        <dbReference type="PROSITE-ProRule" id="PRU01215"/>
    </source>
</evidence>
<sequence>MMVKPSVCESSTLEYSTFRVPYEELNRKFRNGHKILEKNASTIKRASAVIKQKVTGAKEPIPVEAVANAFNLLSKHAPEMQKAVTSIVESQKEVIAEMRRRIAYLREQSNVNPSTHDELQCWSKSQHRTARLISQYLMRCGHLDIAKDVSDHFDVAHMLDFDVFQSAKQVEKSLRVDHNTKPCMKWIDEHRSKLKRMNSKLEINMRTQEVIELVREGKSMKAIEYIRTQIPSNQKSDFPDEIQTMMGVISMGGLGLAMKNESEQITDDKMDTDRSNDSASVAKPLMRLQKYFSDERWHELADQFNRELFRLYQLPSQSAFSMALQCGLAAHKTPMCHDDKSHETACPACNKKAWAISHDLPLAHITNSRILCGLTGDVLNEDNVPYIFPSGHVYGLRALESLRESNGIVKCPVTGEICQWDELLRVYIICQKMDLQPHHWFALIILAVPLQYYLCPESTSHVKYRLQRLIDSLHEMTAAAGVELPFSSLRMEGMPVDDTMSTEELMQMSHEDRQKLIETRKEQTDEQKMYGLSSEIRERAPHVIFRVGDVVKHKSNGYRGVIIGWDLTAKASKEFLSKVHRGNQKWIESPNYAVLIDTRDRLVPQLGYVVQENLQLYEEGRVLHPITSQYFERYDDKKRR</sequence>
<dbReference type="Pfam" id="PF10607">
    <property type="entry name" value="CTLH"/>
    <property type="match status" value="1"/>
</dbReference>
<dbReference type="Proteomes" id="UP000218231">
    <property type="component" value="Unassembled WGS sequence"/>
</dbReference>
<dbReference type="GO" id="GO:0003677">
    <property type="term" value="F:DNA binding"/>
    <property type="evidence" value="ECO:0007669"/>
    <property type="project" value="InterPro"/>
</dbReference>
<dbReference type="EMBL" id="LIAE01006384">
    <property type="protein sequence ID" value="PAV90253.1"/>
    <property type="molecule type" value="Genomic_DNA"/>
</dbReference>
<accession>A0A2A2LVQ7</accession>
<evidence type="ECO:0000256" key="2">
    <source>
        <dbReference type="ARBA" id="ARBA00022490"/>
    </source>
</evidence>
<evidence type="ECO:0008006" key="11">
    <source>
        <dbReference type="Google" id="ProtNLM"/>
    </source>
</evidence>
<proteinExistence type="predicted"/>
<dbReference type="GO" id="GO:0005634">
    <property type="term" value="C:nucleus"/>
    <property type="evidence" value="ECO:0007669"/>
    <property type="project" value="TreeGrafter"/>
</dbReference>
<dbReference type="SMART" id="SM00992">
    <property type="entry name" value="YccV-like"/>
    <property type="match status" value="1"/>
</dbReference>
<name>A0A2A2LVQ7_9BILA</name>
<evidence type="ECO:0000313" key="9">
    <source>
        <dbReference type="EMBL" id="PAV90253.1"/>
    </source>
</evidence>
<keyword evidence="10" id="KW-1185">Reference proteome</keyword>
<evidence type="ECO:0000259" key="7">
    <source>
        <dbReference type="PROSITE" id="PS50897"/>
    </source>
</evidence>
<dbReference type="AlphaFoldDB" id="A0A2A2LVQ7"/>
<protein>
    <recommendedName>
        <fullName evidence="11">Macrophage erythroblast attacher</fullName>
    </recommendedName>
</protein>
<keyword evidence="5" id="KW-0862">Zinc</keyword>
<keyword evidence="3" id="KW-0479">Metal-binding</keyword>
<dbReference type="GO" id="GO:0034657">
    <property type="term" value="C:GID complex"/>
    <property type="evidence" value="ECO:0007669"/>
    <property type="project" value="TreeGrafter"/>
</dbReference>
<organism evidence="9 10">
    <name type="scientific">Diploscapter pachys</name>
    <dbReference type="NCBI Taxonomy" id="2018661"/>
    <lineage>
        <taxon>Eukaryota</taxon>
        <taxon>Metazoa</taxon>
        <taxon>Ecdysozoa</taxon>
        <taxon>Nematoda</taxon>
        <taxon>Chromadorea</taxon>
        <taxon>Rhabditida</taxon>
        <taxon>Rhabditina</taxon>
        <taxon>Rhabditomorpha</taxon>
        <taxon>Rhabditoidea</taxon>
        <taxon>Rhabditidae</taxon>
        <taxon>Diploscapter</taxon>
    </lineage>
</organism>
<comment type="subcellular location">
    <subcellularLocation>
        <location evidence="1">Cytoplasm</location>
    </subcellularLocation>
</comment>
<comment type="caution">
    <text evidence="9">The sequence shown here is derived from an EMBL/GenBank/DDBJ whole genome shotgun (WGS) entry which is preliminary data.</text>
</comment>
<dbReference type="InterPro" id="IPR044063">
    <property type="entry name" value="ZF_RING_GID"/>
</dbReference>